<sequence length="142" mass="16443">MDFSSFAVYCPLAVWNKNETLSFYLDPSNKTKHAGSSLFKTWFHKGSAIEIQGFDTSLWLKNTVRRNDFVLFKMDIEGAEYKVLEKMIEDGTILLIDHLVVEWHCAHTYKFCGGLSFSQRMKVKRQTSRIIKQSGSVLVSWH</sequence>
<dbReference type="InterPro" id="IPR029063">
    <property type="entry name" value="SAM-dependent_MTases_sf"/>
</dbReference>
<feature type="domain" description="Methyltransferase FkbM" evidence="1">
    <location>
        <begin position="20"/>
        <end position="112"/>
    </location>
</feature>
<gene>
    <name evidence="2" type="ORF">TSPGSL018_10598</name>
    <name evidence="3" type="ORF">TSPGSL018_20560</name>
    <name evidence="4" type="ORF">TSPGSL018_4338</name>
</gene>
<dbReference type="EMBL" id="GBEZ01009280">
    <property type="protein sequence ID" value="JAC76298.1"/>
    <property type="molecule type" value="Transcribed_RNA"/>
</dbReference>
<evidence type="ECO:0000313" key="4">
    <source>
        <dbReference type="EMBL" id="JAC83017.1"/>
    </source>
</evidence>
<dbReference type="Gene3D" id="3.40.50.150">
    <property type="entry name" value="Vaccinia Virus protein VP39"/>
    <property type="match status" value="1"/>
</dbReference>
<dbReference type="Pfam" id="PF05050">
    <property type="entry name" value="Methyltransf_21"/>
    <property type="match status" value="1"/>
</dbReference>
<dbReference type="PANTHER" id="PTHR44843:SF14">
    <property type="entry name" value="METHYLTRANSFERASE TYPE 11 DOMAIN-CONTAINING PROTEIN"/>
    <property type="match status" value="1"/>
</dbReference>
<name>A0A061RWG1_9CHLO</name>
<proteinExistence type="predicted"/>
<reference evidence="3" key="1">
    <citation type="submission" date="2014-05" db="EMBL/GenBank/DDBJ databases">
        <title>The transcriptome of the halophilic microalga Tetraselmis sp. GSL018 isolated from the Great Salt Lake, Utah.</title>
        <authorList>
            <person name="Jinkerson R.E."/>
            <person name="D'Adamo S."/>
            <person name="Posewitz M.C."/>
        </authorList>
    </citation>
    <scope>NUCLEOTIDE SEQUENCE</scope>
    <source>
        <strain evidence="3">GSL018</strain>
    </source>
</reference>
<evidence type="ECO:0000259" key="1">
    <source>
        <dbReference type="Pfam" id="PF05050"/>
    </source>
</evidence>
<organism evidence="3">
    <name type="scientific">Tetraselmis sp. GSL018</name>
    <dbReference type="NCBI Taxonomy" id="582737"/>
    <lineage>
        <taxon>Eukaryota</taxon>
        <taxon>Viridiplantae</taxon>
        <taxon>Chlorophyta</taxon>
        <taxon>core chlorophytes</taxon>
        <taxon>Chlorodendrophyceae</taxon>
        <taxon>Chlorodendrales</taxon>
        <taxon>Chlorodendraceae</taxon>
        <taxon>Tetraselmis</taxon>
    </lineage>
</organism>
<dbReference type="AlphaFoldDB" id="A0A061RWG1"/>
<accession>A0A061RWG1</accession>
<evidence type="ECO:0000313" key="2">
    <source>
        <dbReference type="EMBL" id="JAC67653.1"/>
    </source>
</evidence>
<protein>
    <recommendedName>
        <fullName evidence="1">Methyltransferase FkbM domain-containing protein</fullName>
    </recommendedName>
</protein>
<dbReference type="PANTHER" id="PTHR44843">
    <property type="entry name" value="METHYLTRANSFERASE"/>
    <property type="match status" value="1"/>
</dbReference>
<evidence type="ECO:0000313" key="3">
    <source>
        <dbReference type="EMBL" id="JAC76298.1"/>
    </source>
</evidence>
<dbReference type="InterPro" id="IPR006342">
    <property type="entry name" value="FkbM_mtfrase"/>
</dbReference>
<dbReference type="EMBL" id="GBEZ01002002">
    <property type="protein sequence ID" value="JAC83017.1"/>
    <property type="molecule type" value="Transcribed_RNA"/>
</dbReference>
<dbReference type="EMBL" id="GBEZ01018826">
    <property type="protein sequence ID" value="JAC67653.1"/>
    <property type="molecule type" value="Transcribed_RNA"/>
</dbReference>
<dbReference type="SUPFAM" id="SSF53335">
    <property type="entry name" value="S-adenosyl-L-methionine-dependent methyltransferases"/>
    <property type="match status" value="1"/>
</dbReference>